<dbReference type="Proteomes" id="UP000467249">
    <property type="component" value="Chromosome"/>
</dbReference>
<sequence length="335" mass="34937">MITTPIADGVVDVHAHWLPRELFDLPPGAPYGPMHDRGGELYLGELPLSIATDAMSDPAAAVLDMDRAGIGVRVLSAPPFAFPLVPGPAAAHYAEAFNAALGEVVANSGGRLVGLGMVTLGDAGEATRQLETMAAIEGIGGVAIPPLVGNGSLDSDPLRHVLAEAARLGLAVLVHPMQLARPEWSNYYLANLIGNPVESATAIATLLLSGLVDELPGLRICFVHGGGCAPGLVGRWSHAWSARADVSSRAPRRPDEAFRDVYFDTVTHGQAQLALLTQLAGADKILCGSDYPFDMAESDPARFAVEHGPGADALHRAAQTYLAMRARRPAASAAS</sequence>
<dbReference type="PANTHER" id="PTHR21240:SF28">
    <property type="entry name" value="ISO-OROTATE DECARBOXYLASE (EUROFUNG)"/>
    <property type="match status" value="1"/>
</dbReference>
<evidence type="ECO:0000256" key="1">
    <source>
        <dbReference type="ARBA" id="ARBA00023239"/>
    </source>
</evidence>
<dbReference type="GO" id="GO:0016831">
    <property type="term" value="F:carboxy-lyase activity"/>
    <property type="evidence" value="ECO:0007669"/>
    <property type="project" value="InterPro"/>
</dbReference>
<dbReference type="SUPFAM" id="SSF51556">
    <property type="entry name" value="Metallo-dependent hydrolases"/>
    <property type="match status" value="1"/>
</dbReference>
<reference evidence="3 4" key="1">
    <citation type="journal article" date="2019" name="Emerg. Microbes Infect.">
        <title>Comprehensive subspecies identification of 175 nontuberculous mycobacteria species based on 7547 genomic profiles.</title>
        <authorList>
            <person name="Matsumoto Y."/>
            <person name="Kinjo T."/>
            <person name="Motooka D."/>
            <person name="Nabeya D."/>
            <person name="Jung N."/>
            <person name="Uechi K."/>
            <person name="Horii T."/>
            <person name="Iida T."/>
            <person name="Fujita J."/>
            <person name="Nakamura S."/>
        </authorList>
    </citation>
    <scope>NUCLEOTIDE SEQUENCE [LARGE SCALE GENOMIC DNA]</scope>
    <source>
        <strain evidence="3 4">JCM 30275</strain>
    </source>
</reference>
<dbReference type="GO" id="GO:0019748">
    <property type="term" value="P:secondary metabolic process"/>
    <property type="evidence" value="ECO:0007669"/>
    <property type="project" value="TreeGrafter"/>
</dbReference>
<evidence type="ECO:0000259" key="2">
    <source>
        <dbReference type="Pfam" id="PF04909"/>
    </source>
</evidence>
<dbReference type="EMBL" id="AP022620">
    <property type="protein sequence ID" value="BBZ76327.1"/>
    <property type="molecule type" value="Genomic_DNA"/>
</dbReference>
<dbReference type="Pfam" id="PF04909">
    <property type="entry name" value="Amidohydro_2"/>
    <property type="match status" value="1"/>
</dbReference>
<dbReference type="InterPro" id="IPR032466">
    <property type="entry name" value="Metal_Hydrolase"/>
</dbReference>
<dbReference type="KEGG" id="many:MANY_16640"/>
<dbReference type="Gene3D" id="3.20.20.140">
    <property type="entry name" value="Metal-dependent hydrolases"/>
    <property type="match status" value="1"/>
</dbReference>
<evidence type="ECO:0000313" key="4">
    <source>
        <dbReference type="Proteomes" id="UP000467249"/>
    </source>
</evidence>
<dbReference type="GO" id="GO:0016787">
    <property type="term" value="F:hydrolase activity"/>
    <property type="evidence" value="ECO:0007669"/>
    <property type="project" value="InterPro"/>
</dbReference>
<name>A0A6N4W862_9MYCO</name>
<dbReference type="RefSeq" id="WP_163803807.1">
    <property type="nucleotide sequence ID" value="NZ_AP022620.1"/>
</dbReference>
<dbReference type="InterPro" id="IPR006680">
    <property type="entry name" value="Amidohydro-rel"/>
</dbReference>
<keyword evidence="1" id="KW-0456">Lyase</keyword>
<proteinExistence type="predicted"/>
<protein>
    <submittedName>
        <fullName evidence="3">2-hydroxy-3-carboxy-6-oxo-7-methylocta-2,4-dienoa te decarboxylase</fullName>
    </submittedName>
</protein>
<gene>
    <name evidence="3" type="ORF">MANY_16640</name>
</gene>
<dbReference type="GO" id="GO:0005737">
    <property type="term" value="C:cytoplasm"/>
    <property type="evidence" value="ECO:0007669"/>
    <property type="project" value="TreeGrafter"/>
</dbReference>
<accession>A0A6N4W862</accession>
<dbReference type="PANTHER" id="PTHR21240">
    <property type="entry name" value="2-AMINO-3-CARBOXYLMUCONATE-6-SEMIALDEHYDE DECARBOXYLASE"/>
    <property type="match status" value="1"/>
</dbReference>
<organism evidence="3 4">
    <name type="scientific">Mycolicibacterium anyangense</name>
    <dbReference type="NCBI Taxonomy" id="1431246"/>
    <lineage>
        <taxon>Bacteria</taxon>
        <taxon>Bacillati</taxon>
        <taxon>Actinomycetota</taxon>
        <taxon>Actinomycetes</taxon>
        <taxon>Mycobacteriales</taxon>
        <taxon>Mycobacteriaceae</taxon>
        <taxon>Mycolicibacterium</taxon>
    </lineage>
</organism>
<evidence type="ECO:0000313" key="3">
    <source>
        <dbReference type="EMBL" id="BBZ76327.1"/>
    </source>
</evidence>
<keyword evidence="4" id="KW-1185">Reference proteome</keyword>
<dbReference type="AlphaFoldDB" id="A0A6N4W862"/>
<feature type="domain" description="Amidohydrolase-related" evidence="2">
    <location>
        <begin position="11"/>
        <end position="306"/>
    </location>
</feature>
<dbReference type="InterPro" id="IPR032465">
    <property type="entry name" value="ACMSD"/>
</dbReference>